<evidence type="ECO:0000256" key="3">
    <source>
        <dbReference type="ARBA" id="ARBA00022723"/>
    </source>
</evidence>
<dbReference type="Pfam" id="PF10585">
    <property type="entry name" value="UBA_E1_SCCH"/>
    <property type="match status" value="1"/>
</dbReference>
<keyword evidence="3 9" id="KW-0479">Metal-binding</keyword>
<feature type="binding site" evidence="11">
    <location>
        <begin position="32"/>
        <end position="37"/>
    </location>
    <ligand>
        <name>ATP</name>
        <dbReference type="ChEBI" id="CHEBI:30616"/>
    </ligand>
</feature>
<dbReference type="AlphaFoldDB" id="A0A3N4IUY7"/>
<organism evidence="19 20">
    <name type="scientific">Ascobolus immersus RN42</name>
    <dbReference type="NCBI Taxonomy" id="1160509"/>
    <lineage>
        <taxon>Eukaryota</taxon>
        <taxon>Fungi</taxon>
        <taxon>Dikarya</taxon>
        <taxon>Ascomycota</taxon>
        <taxon>Pezizomycotina</taxon>
        <taxon>Pezizomycetes</taxon>
        <taxon>Pezizales</taxon>
        <taxon>Ascobolaceae</taxon>
        <taxon>Ascobolus</taxon>
    </lineage>
</organism>
<feature type="binding site" evidence="12">
    <location>
        <position position="166"/>
    </location>
    <ligand>
        <name>Zn(2+)</name>
        <dbReference type="ChEBI" id="CHEBI:29105"/>
    </ligand>
</feature>
<accession>A0A3N4IUY7</accession>
<dbReference type="CDD" id="cd01489">
    <property type="entry name" value="Uba2_SUMO"/>
    <property type="match status" value="1"/>
</dbReference>
<dbReference type="InterPro" id="IPR000594">
    <property type="entry name" value="ThiF_NAD_FAD-bd"/>
</dbReference>
<feature type="coiled-coil region" evidence="14">
    <location>
        <begin position="218"/>
        <end position="248"/>
    </location>
</feature>
<keyword evidence="5 9" id="KW-0833">Ubl conjugation pathway</keyword>
<name>A0A3N4IUY7_ASCIM</name>
<feature type="binding site" evidence="11">
    <location>
        <position position="80"/>
    </location>
    <ligand>
        <name>ATP</name>
        <dbReference type="ChEBI" id="CHEBI:30616"/>
    </ligand>
</feature>
<evidence type="ECO:0000256" key="13">
    <source>
        <dbReference type="PROSITE-ProRule" id="PRU10132"/>
    </source>
</evidence>
<dbReference type="GO" id="GO:0016925">
    <property type="term" value="P:protein sumoylation"/>
    <property type="evidence" value="ECO:0007669"/>
    <property type="project" value="UniProtKB-UniRule"/>
</dbReference>
<keyword evidence="20" id="KW-1185">Reference proteome</keyword>
<keyword evidence="14" id="KW-0175">Coiled coil</keyword>
<comment type="subunit">
    <text evidence="9">Heterodimer.</text>
</comment>
<evidence type="ECO:0000313" key="19">
    <source>
        <dbReference type="EMBL" id="RPA88030.1"/>
    </source>
</evidence>
<evidence type="ECO:0000256" key="15">
    <source>
        <dbReference type="SAM" id="MobiDB-lite"/>
    </source>
</evidence>
<dbReference type="PANTHER" id="PTHR10953">
    <property type="entry name" value="UBIQUITIN-ACTIVATING ENZYME E1"/>
    <property type="match status" value="1"/>
</dbReference>
<evidence type="ECO:0000256" key="5">
    <source>
        <dbReference type="ARBA" id="ARBA00022786"/>
    </source>
</evidence>
<feature type="region of interest" description="Disordered" evidence="15">
    <location>
        <begin position="563"/>
        <end position="617"/>
    </location>
</feature>
<dbReference type="STRING" id="1160509.A0A3N4IUY7"/>
<dbReference type="InterPro" id="IPR028077">
    <property type="entry name" value="UAE_UbL_dom"/>
</dbReference>
<dbReference type="UniPathway" id="UPA00886"/>
<evidence type="ECO:0000256" key="2">
    <source>
        <dbReference type="ARBA" id="ARBA00005673"/>
    </source>
</evidence>
<feature type="active site" description="Glycyl thioester intermediate" evidence="10 13">
    <location>
        <position position="181"/>
    </location>
</feature>
<feature type="domain" description="THIF-type NAD/FAD binding fold" evidence="16">
    <location>
        <begin position="15"/>
        <end position="441"/>
    </location>
</feature>
<feature type="binding site" evidence="12">
    <location>
        <position position="443"/>
    </location>
    <ligand>
        <name>Zn(2+)</name>
        <dbReference type="ChEBI" id="CHEBI:29105"/>
    </ligand>
</feature>
<feature type="domain" description="Ubiquitin/SUMO-activating enzyme ubiquitin-like" evidence="18">
    <location>
        <begin position="451"/>
        <end position="517"/>
    </location>
</feature>
<keyword evidence="7 9" id="KW-0067">ATP-binding</keyword>
<dbReference type="GO" id="GO:0005524">
    <property type="term" value="F:ATP binding"/>
    <property type="evidence" value="ECO:0007669"/>
    <property type="project" value="UniProtKB-UniRule"/>
</dbReference>
<feature type="binding site" evidence="11">
    <location>
        <begin position="125"/>
        <end position="130"/>
    </location>
    <ligand>
        <name>ATP</name>
        <dbReference type="ChEBI" id="CHEBI:30616"/>
    </ligand>
</feature>
<proteinExistence type="inferred from homology"/>
<dbReference type="SUPFAM" id="SSF69572">
    <property type="entry name" value="Activating enzymes of the ubiquitin-like proteins"/>
    <property type="match status" value="1"/>
</dbReference>
<dbReference type="FunFam" id="3.40.50.720:FF:000618">
    <property type="entry name" value="SUMO-activating enzyme subunit 2"/>
    <property type="match status" value="1"/>
</dbReference>
<dbReference type="GO" id="GO:0019948">
    <property type="term" value="F:SUMO activating enzyme activity"/>
    <property type="evidence" value="ECO:0007669"/>
    <property type="project" value="UniProtKB-UniRule"/>
</dbReference>
<dbReference type="Gene3D" id="3.50.50.80">
    <property type="entry name" value="Ubiquitin-activating enzyme E1, inactive adenylation domain, subdomain 1"/>
    <property type="match status" value="1"/>
</dbReference>
<evidence type="ECO:0000256" key="4">
    <source>
        <dbReference type="ARBA" id="ARBA00022741"/>
    </source>
</evidence>
<dbReference type="InterPro" id="IPR023318">
    <property type="entry name" value="Ub_act_enz_dom_a_sf"/>
</dbReference>
<feature type="binding site" evidence="11">
    <location>
        <position position="56"/>
    </location>
    <ligand>
        <name>ATP</name>
        <dbReference type="ChEBI" id="CHEBI:30616"/>
    </ligand>
</feature>
<dbReference type="InterPro" id="IPR045886">
    <property type="entry name" value="ThiF/MoeB/HesA"/>
</dbReference>
<evidence type="ECO:0000256" key="8">
    <source>
        <dbReference type="ARBA" id="ARBA00073512"/>
    </source>
</evidence>
<protein>
    <recommendedName>
        <fullName evidence="8 9">Ubiquitin-activating enzyme E1-like</fullName>
    </recommendedName>
</protein>
<evidence type="ECO:0000256" key="9">
    <source>
        <dbReference type="PIRNR" id="PIRNR039133"/>
    </source>
</evidence>
<dbReference type="Gene3D" id="3.10.290.20">
    <property type="entry name" value="Ubiquitin-like 2 activating enzyme e1b. Chain: B, domain 3"/>
    <property type="match status" value="1"/>
</dbReference>
<evidence type="ECO:0000256" key="7">
    <source>
        <dbReference type="ARBA" id="ARBA00022840"/>
    </source>
</evidence>
<evidence type="ECO:0000256" key="6">
    <source>
        <dbReference type="ARBA" id="ARBA00022833"/>
    </source>
</evidence>
<keyword evidence="4 9" id="KW-0547">Nucleotide-binding</keyword>
<evidence type="ECO:0000259" key="16">
    <source>
        <dbReference type="Pfam" id="PF00899"/>
    </source>
</evidence>
<dbReference type="OrthoDB" id="10255449at2759"/>
<sequence>MATEMSREVPIKKALGGTLANKIKNARVLMVGAGGIGCELLKNLVLTGFGEIHIVDLDTIDLSNLNRQFLFNMNHIKKPKAIVAKETAQKFNPDVKIEAYHSNIKDSEFDVEWYKGFHIVFNALDNLDARRYVNKMCLAANVPLIESGTTGFNGQVQAIKKGETECYDCTAKPVPKSFPVCTIRSTPSQPIHCIVWAKSYLFTEIFGTGEMESSDMDNKEDAENAEEIETLKREAQELKRIREKMGTNEFAKAVFQKVFDEDVQRLCSMEDMWKTRKRPTPLKFEEVQKAAVDAGIKSDIAEKDQLTWDVAQNFTVFVDSINRLSKRLQEEKANVTEGSPQPILEFDKDDVDTLDFVAAAANLRSHIFRIDLKSKFDIKQMAGNIIPAIATTNAITAGVCVLQAFKVMNDDLQSAKMVFLSKSADRIFSTERLSKPNPTCAVCSNAWSSWEVDTTRATLQDLLSVVAQKVAGYSEECIIMNGSKMVYDVDYEDNLEKPLADLDIVDNSTISIADDSSSDDQPQKANLELRIIHKDYPVDNDTPYAEPAPVEVPLKHVPVKAEKPVNGTTEEPHGAKRTHDEALGEDDPAAKKRVVNGDKAVPVPAVKKTKQDTDKDGDVVVLDEEEDDGVIEID</sequence>
<dbReference type="PROSITE" id="PS00865">
    <property type="entry name" value="UBIQUITIN_ACTIVAT_2"/>
    <property type="match status" value="1"/>
</dbReference>
<dbReference type="GO" id="GO:0005737">
    <property type="term" value="C:cytoplasm"/>
    <property type="evidence" value="ECO:0007669"/>
    <property type="project" value="TreeGrafter"/>
</dbReference>
<reference evidence="19 20" key="1">
    <citation type="journal article" date="2018" name="Nat. Ecol. Evol.">
        <title>Pezizomycetes genomes reveal the molecular basis of ectomycorrhizal truffle lifestyle.</title>
        <authorList>
            <person name="Murat C."/>
            <person name="Payen T."/>
            <person name="Noel B."/>
            <person name="Kuo A."/>
            <person name="Morin E."/>
            <person name="Chen J."/>
            <person name="Kohler A."/>
            <person name="Krizsan K."/>
            <person name="Balestrini R."/>
            <person name="Da Silva C."/>
            <person name="Montanini B."/>
            <person name="Hainaut M."/>
            <person name="Levati E."/>
            <person name="Barry K.W."/>
            <person name="Belfiori B."/>
            <person name="Cichocki N."/>
            <person name="Clum A."/>
            <person name="Dockter R.B."/>
            <person name="Fauchery L."/>
            <person name="Guy J."/>
            <person name="Iotti M."/>
            <person name="Le Tacon F."/>
            <person name="Lindquist E.A."/>
            <person name="Lipzen A."/>
            <person name="Malagnac F."/>
            <person name="Mello A."/>
            <person name="Molinier V."/>
            <person name="Miyauchi S."/>
            <person name="Poulain J."/>
            <person name="Riccioni C."/>
            <person name="Rubini A."/>
            <person name="Sitrit Y."/>
            <person name="Splivallo R."/>
            <person name="Traeger S."/>
            <person name="Wang M."/>
            <person name="Zifcakova L."/>
            <person name="Wipf D."/>
            <person name="Zambonelli A."/>
            <person name="Paolocci F."/>
            <person name="Nowrousian M."/>
            <person name="Ottonello S."/>
            <person name="Baldrian P."/>
            <person name="Spatafora J.W."/>
            <person name="Henrissat B."/>
            <person name="Nagy L.G."/>
            <person name="Aury J.M."/>
            <person name="Wincker P."/>
            <person name="Grigoriev I.V."/>
            <person name="Bonfante P."/>
            <person name="Martin F.M."/>
        </authorList>
    </citation>
    <scope>NUCLEOTIDE SEQUENCE [LARGE SCALE GENOMIC DNA]</scope>
    <source>
        <strain evidence="19 20">RN42</strain>
    </source>
</reference>
<dbReference type="InterPro" id="IPR019572">
    <property type="entry name" value="UBA_E1_SCCH"/>
</dbReference>
<dbReference type="Pfam" id="PF14732">
    <property type="entry name" value="UAE_UbL"/>
    <property type="match status" value="1"/>
</dbReference>
<dbReference type="PANTHER" id="PTHR10953:SF5">
    <property type="entry name" value="SUMO-ACTIVATING ENZYME SUBUNIT 2"/>
    <property type="match status" value="1"/>
</dbReference>
<comment type="similarity">
    <text evidence="2 9">Belongs to the ubiquitin-activating E1 family.</text>
</comment>
<dbReference type="InterPro" id="IPR035985">
    <property type="entry name" value="Ubiquitin-activating_enz"/>
</dbReference>
<gene>
    <name evidence="19" type="ORF">BJ508DRAFT_409946</name>
</gene>
<dbReference type="GO" id="GO:0031510">
    <property type="term" value="C:SUMO activating enzyme complex"/>
    <property type="evidence" value="ECO:0007669"/>
    <property type="project" value="UniProtKB-UniRule"/>
</dbReference>
<comment type="pathway">
    <text evidence="1 9">Protein modification; protein sumoylation.</text>
</comment>
<feature type="compositionally biased region" description="Basic and acidic residues" evidence="15">
    <location>
        <begin position="570"/>
        <end position="582"/>
    </location>
</feature>
<feature type="binding site" evidence="11">
    <location>
        <begin position="64"/>
        <end position="67"/>
    </location>
    <ligand>
        <name>ATP</name>
        <dbReference type="ChEBI" id="CHEBI:30616"/>
    </ligand>
</feature>
<evidence type="ECO:0000256" key="10">
    <source>
        <dbReference type="PIRSR" id="PIRSR039133-1"/>
    </source>
</evidence>
<feature type="binding site" evidence="12">
    <location>
        <position position="440"/>
    </location>
    <ligand>
        <name>Zn(2+)</name>
        <dbReference type="ChEBI" id="CHEBI:29105"/>
    </ligand>
</feature>
<dbReference type="Pfam" id="PF00899">
    <property type="entry name" value="ThiF"/>
    <property type="match status" value="1"/>
</dbReference>
<dbReference type="InterPro" id="IPR030661">
    <property type="entry name" value="Uba2"/>
</dbReference>
<dbReference type="FunFam" id="3.50.50.80:FF:000004">
    <property type="entry name" value="Ubiquitin-activating enzyme E1-like"/>
    <property type="match status" value="1"/>
</dbReference>
<dbReference type="Gene3D" id="1.10.10.520">
    <property type="entry name" value="Ubiquitin activating enzymes (Uba3). Chain: B, domain 2"/>
    <property type="match status" value="1"/>
</dbReference>
<dbReference type="PIRSF" id="PIRSF039133">
    <property type="entry name" value="SUMO_E1B"/>
    <property type="match status" value="1"/>
</dbReference>
<evidence type="ECO:0000259" key="18">
    <source>
        <dbReference type="Pfam" id="PF14732"/>
    </source>
</evidence>
<evidence type="ECO:0000256" key="12">
    <source>
        <dbReference type="PIRSR" id="PIRSR039133-3"/>
    </source>
</evidence>
<dbReference type="InterPro" id="IPR042449">
    <property type="entry name" value="Ub-E1_IAD_1"/>
</dbReference>
<dbReference type="Proteomes" id="UP000275078">
    <property type="component" value="Unassembled WGS sequence"/>
</dbReference>
<evidence type="ECO:0000313" key="20">
    <source>
        <dbReference type="Proteomes" id="UP000275078"/>
    </source>
</evidence>
<feature type="domain" description="Ubiquitin-activating enzyme SCCH" evidence="17">
    <location>
        <begin position="318"/>
        <end position="379"/>
    </location>
</feature>
<evidence type="ECO:0000256" key="1">
    <source>
        <dbReference type="ARBA" id="ARBA00004718"/>
    </source>
</evidence>
<evidence type="ECO:0000259" key="17">
    <source>
        <dbReference type="Pfam" id="PF10585"/>
    </source>
</evidence>
<feature type="binding site" evidence="12">
    <location>
        <position position="169"/>
    </location>
    <ligand>
        <name>Zn(2+)</name>
        <dbReference type="ChEBI" id="CHEBI:29105"/>
    </ligand>
</feature>
<dbReference type="GO" id="GO:0046872">
    <property type="term" value="F:metal ion binding"/>
    <property type="evidence" value="ECO:0007669"/>
    <property type="project" value="UniProtKB-KW"/>
</dbReference>
<keyword evidence="6 9" id="KW-0862">Zinc</keyword>
<evidence type="ECO:0000256" key="14">
    <source>
        <dbReference type="SAM" id="Coils"/>
    </source>
</evidence>
<dbReference type="InterPro" id="IPR033127">
    <property type="entry name" value="UBQ-activ_enz_E1_Cys_AS"/>
</dbReference>
<dbReference type="EMBL" id="ML119645">
    <property type="protein sequence ID" value="RPA88030.1"/>
    <property type="molecule type" value="Genomic_DNA"/>
</dbReference>
<evidence type="ECO:0000256" key="11">
    <source>
        <dbReference type="PIRSR" id="PIRSR039133-2"/>
    </source>
</evidence>